<dbReference type="PROSITE" id="PS50110">
    <property type="entry name" value="RESPONSE_REGULATORY"/>
    <property type="match status" value="1"/>
</dbReference>
<dbReference type="SMART" id="SM00448">
    <property type="entry name" value="REC"/>
    <property type="match status" value="1"/>
</dbReference>
<proteinExistence type="predicted"/>
<dbReference type="AlphaFoldDB" id="A0A4Y8R6T7"/>
<feature type="modified residue" description="4-aspartylphosphate" evidence="4">
    <location>
        <position position="57"/>
    </location>
</feature>
<feature type="domain" description="Response regulatory" evidence="5">
    <location>
        <begin position="7"/>
        <end position="123"/>
    </location>
</feature>
<dbReference type="EMBL" id="SOZD01000019">
    <property type="protein sequence ID" value="TFF17217.1"/>
    <property type="molecule type" value="Genomic_DNA"/>
</dbReference>
<evidence type="ECO:0000259" key="5">
    <source>
        <dbReference type="PROSITE" id="PS50110"/>
    </source>
</evidence>
<dbReference type="InterPro" id="IPR050595">
    <property type="entry name" value="Bact_response_regulator"/>
</dbReference>
<evidence type="ECO:0000256" key="2">
    <source>
        <dbReference type="ARBA" id="ARBA00023015"/>
    </source>
</evidence>
<dbReference type="Pfam" id="PF00072">
    <property type="entry name" value="Response_reg"/>
    <property type="match status" value="1"/>
</dbReference>
<dbReference type="InterPro" id="IPR011006">
    <property type="entry name" value="CheY-like_superfamily"/>
</dbReference>
<evidence type="ECO:0000313" key="7">
    <source>
        <dbReference type="Proteomes" id="UP000298179"/>
    </source>
</evidence>
<name>A0A4Y8R6T7_9HYPH</name>
<keyword evidence="7" id="KW-1185">Reference proteome</keyword>
<organism evidence="6 7">
    <name type="scientific">Jiella endophytica</name>
    <dbReference type="NCBI Taxonomy" id="2558362"/>
    <lineage>
        <taxon>Bacteria</taxon>
        <taxon>Pseudomonadati</taxon>
        <taxon>Pseudomonadota</taxon>
        <taxon>Alphaproteobacteria</taxon>
        <taxon>Hyphomicrobiales</taxon>
        <taxon>Aurantimonadaceae</taxon>
        <taxon>Jiella</taxon>
    </lineage>
</organism>
<evidence type="ECO:0000256" key="4">
    <source>
        <dbReference type="PROSITE-ProRule" id="PRU00169"/>
    </source>
</evidence>
<protein>
    <submittedName>
        <fullName evidence="6">Response regulator</fullName>
    </submittedName>
</protein>
<reference evidence="6 7" key="1">
    <citation type="submission" date="2019-03" db="EMBL/GenBank/DDBJ databases">
        <title>Jiella endophytica sp. nov., a novel endophytic bacterium isolated from root of Ficus microcarpa Linn. f.</title>
        <authorList>
            <person name="Tuo L."/>
        </authorList>
    </citation>
    <scope>NUCLEOTIDE SEQUENCE [LARGE SCALE GENOMIC DNA]</scope>
    <source>
        <strain evidence="6 7">CBS5Q-3</strain>
    </source>
</reference>
<dbReference type="OrthoDB" id="7774278at2"/>
<keyword evidence="1 4" id="KW-0597">Phosphoprotein</keyword>
<accession>A0A4Y8R6T7</accession>
<dbReference type="PANTHER" id="PTHR44591:SF3">
    <property type="entry name" value="RESPONSE REGULATORY DOMAIN-CONTAINING PROTEIN"/>
    <property type="match status" value="1"/>
</dbReference>
<comment type="caution">
    <text evidence="6">The sequence shown here is derived from an EMBL/GenBank/DDBJ whole genome shotgun (WGS) entry which is preliminary data.</text>
</comment>
<sequence length="137" mass="14743">MMSRPARVLIVDDDFLIATFLEDICLDTGADVVGVAHKAETAVELALARKPDVILMDVRLGPGADGVEAAAEIQETLLDVKVIFVTGSNEPETIARINKNNPYSIFIKPVNPKDLSDLIESCSAPSFDRAVSIASQF</sequence>
<keyword evidence="3" id="KW-0804">Transcription</keyword>
<keyword evidence="2" id="KW-0805">Transcription regulation</keyword>
<evidence type="ECO:0000313" key="6">
    <source>
        <dbReference type="EMBL" id="TFF17217.1"/>
    </source>
</evidence>
<dbReference type="PANTHER" id="PTHR44591">
    <property type="entry name" value="STRESS RESPONSE REGULATOR PROTEIN 1"/>
    <property type="match status" value="1"/>
</dbReference>
<dbReference type="SUPFAM" id="SSF52172">
    <property type="entry name" value="CheY-like"/>
    <property type="match status" value="1"/>
</dbReference>
<evidence type="ECO:0000256" key="1">
    <source>
        <dbReference type="ARBA" id="ARBA00022553"/>
    </source>
</evidence>
<gene>
    <name evidence="6" type="ORF">E3C22_24100</name>
</gene>
<dbReference type="InterPro" id="IPR001789">
    <property type="entry name" value="Sig_transdc_resp-reg_receiver"/>
</dbReference>
<dbReference type="GO" id="GO:0000160">
    <property type="term" value="P:phosphorelay signal transduction system"/>
    <property type="evidence" value="ECO:0007669"/>
    <property type="project" value="InterPro"/>
</dbReference>
<dbReference type="Gene3D" id="3.40.50.2300">
    <property type="match status" value="1"/>
</dbReference>
<evidence type="ECO:0000256" key="3">
    <source>
        <dbReference type="ARBA" id="ARBA00023163"/>
    </source>
</evidence>
<dbReference type="Proteomes" id="UP000298179">
    <property type="component" value="Unassembled WGS sequence"/>
</dbReference>